<dbReference type="UniPathway" id="UPA00098">
    <property type="reaction ID" value="UER00361"/>
</dbReference>
<dbReference type="FunFam" id="1.10.3730.10:FF:000001">
    <property type="entry name" value="Pyrroline-5-carboxylate reductase"/>
    <property type="match status" value="1"/>
</dbReference>
<comment type="similarity">
    <text evidence="1 5 8">Belongs to the pyrroline-5-carboxylate reductase family.</text>
</comment>
<organism evidence="12 13">
    <name type="scientific">Haloactinospora alba</name>
    <dbReference type="NCBI Taxonomy" id="405555"/>
    <lineage>
        <taxon>Bacteria</taxon>
        <taxon>Bacillati</taxon>
        <taxon>Actinomycetota</taxon>
        <taxon>Actinomycetes</taxon>
        <taxon>Streptosporangiales</taxon>
        <taxon>Nocardiopsidaceae</taxon>
        <taxon>Haloactinospora</taxon>
    </lineage>
</organism>
<dbReference type="NCBIfam" id="TIGR00112">
    <property type="entry name" value="proC"/>
    <property type="match status" value="1"/>
</dbReference>
<dbReference type="InterPro" id="IPR028939">
    <property type="entry name" value="P5C_Rdtase_cat_N"/>
</dbReference>
<evidence type="ECO:0000256" key="3">
    <source>
        <dbReference type="ARBA" id="ARBA00023002"/>
    </source>
</evidence>
<dbReference type="PROSITE" id="PS00521">
    <property type="entry name" value="P5CR"/>
    <property type="match status" value="1"/>
</dbReference>
<dbReference type="EMBL" id="VFQC01000001">
    <property type="protein sequence ID" value="TQN33132.1"/>
    <property type="molecule type" value="Genomic_DNA"/>
</dbReference>
<evidence type="ECO:0000256" key="4">
    <source>
        <dbReference type="ARBA" id="ARBA00058118"/>
    </source>
</evidence>
<dbReference type="Gene3D" id="1.10.3730.10">
    <property type="entry name" value="ProC C-terminal domain-like"/>
    <property type="match status" value="1"/>
</dbReference>
<comment type="subcellular location">
    <subcellularLocation>
        <location evidence="5">Cytoplasm</location>
    </subcellularLocation>
</comment>
<dbReference type="SUPFAM" id="SSF51735">
    <property type="entry name" value="NAD(P)-binding Rossmann-fold domains"/>
    <property type="match status" value="1"/>
</dbReference>
<feature type="domain" description="Pyrroline-5-carboxylate reductase dimerisation" evidence="11">
    <location>
        <begin position="198"/>
        <end position="302"/>
    </location>
</feature>
<comment type="catalytic activity">
    <reaction evidence="5">
        <text>L-proline + NAD(+) = (S)-1-pyrroline-5-carboxylate + NADH + 2 H(+)</text>
        <dbReference type="Rhea" id="RHEA:14105"/>
        <dbReference type="ChEBI" id="CHEBI:15378"/>
        <dbReference type="ChEBI" id="CHEBI:17388"/>
        <dbReference type="ChEBI" id="CHEBI:57540"/>
        <dbReference type="ChEBI" id="CHEBI:57945"/>
        <dbReference type="ChEBI" id="CHEBI:60039"/>
        <dbReference type="EC" id="1.5.1.2"/>
    </reaction>
</comment>
<evidence type="ECO:0000256" key="2">
    <source>
        <dbReference type="ARBA" id="ARBA00022857"/>
    </source>
</evidence>
<dbReference type="PIRSF" id="PIRSF000193">
    <property type="entry name" value="Pyrrol-5-carb_rd"/>
    <property type="match status" value="1"/>
</dbReference>
<comment type="function">
    <text evidence="4 5">Catalyzes the reduction of 1-pyrroline-5-carboxylate (PCA) to L-proline.</text>
</comment>
<sequence length="305" mass="32019">MHARRRRPAGLFRAPARTRTTRKEEGASPAAARRTRTAQHTMVAIIGAGKMGEALLAGLLGTGYAPADVLVAEPRQERAREVAELYGVDVVSTREAAKRAETVVLAIKPQDMVNLLDDVSGELGSGTLVISVAAGVTTSTLERHITDDAAVVRAMPNTPALAGTGMTAMSGGTHTTPEQLDRAERLLESVGSVVRVQERHMDTVTALSGSGPAYFYFIAETMIEAGVAMGMPRDSARTLVSQTITGAATMLNEPGNHPVVLREAVTSPGGTTAAALRELERHGVRSAFTDAIEAAARRSGELSGD</sequence>
<evidence type="ECO:0000256" key="8">
    <source>
        <dbReference type="RuleBase" id="RU003903"/>
    </source>
</evidence>
<dbReference type="Proteomes" id="UP000317422">
    <property type="component" value="Unassembled WGS sequence"/>
</dbReference>
<dbReference type="InterPro" id="IPR036291">
    <property type="entry name" value="NAD(P)-bd_dom_sf"/>
</dbReference>
<comment type="caution">
    <text evidence="12">The sequence shown here is derived from an EMBL/GenBank/DDBJ whole genome shotgun (WGS) entry which is preliminary data.</text>
</comment>
<accession>A0A543NMS9</accession>
<comment type="catalytic activity">
    <reaction evidence="5 8">
        <text>L-proline + NADP(+) = (S)-1-pyrroline-5-carboxylate + NADPH + 2 H(+)</text>
        <dbReference type="Rhea" id="RHEA:14109"/>
        <dbReference type="ChEBI" id="CHEBI:15378"/>
        <dbReference type="ChEBI" id="CHEBI:17388"/>
        <dbReference type="ChEBI" id="CHEBI:57783"/>
        <dbReference type="ChEBI" id="CHEBI:58349"/>
        <dbReference type="ChEBI" id="CHEBI:60039"/>
        <dbReference type="EC" id="1.5.1.2"/>
    </reaction>
</comment>
<dbReference type="PANTHER" id="PTHR11645">
    <property type="entry name" value="PYRROLINE-5-CARBOXYLATE REDUCTASE"/>
    <property type="match status" value="1"/>
</dbReference>
<dbReference type="InterPro" id="IPR000304">
    <property type="entry name" value="Pyrroline-COOH_reductase"/>
</dbReference>
<name>A0A543NMS9_9ACTN</name>
<dbReference type="InterPro" id="IPR029036">
    <property type="entry name" value="P5CR_dimer"/>
</dbReference>
<evidence type="ECO:0000313" key="12">
    <source>
        <dbReference type="EMBL" id="TQN33132.1"/>
    </source>
</evidence>
<dbReference type="EC" id="1.5.1.2" evidence="5 6"/>
<evidence type="ECO:0000259" key="11">
    <source>
        <dbReference type="Pfam" id="PF14748"/>
    </source>
</evidence>
<gene>
    <name evidence="5" type="primary">proC</name>
    <name evidence="12" type="ORF">FHX37_3131</name>
</gene>
<reference evidence="12 13" key="1">
    <citation type="submission" date="2019-06" db="EMBL/GenBank/DDBJ databases">
        <title>Sequencing the genomes of 1000 actinobacteria strains.</title>
        <authorList>
            <person name="Klenk H.-P."/>
        </authorList>
    </citation>
    <scope>NUCLEOTIDE SEQUENCE [LARGE SCALE GENOMIC DNA]</scope>
    <source>
        <strain evidence="12 13">DSM 45015</strain>
    </source>
</reference>
<dbReference type="AlphaFoldDB" id="A0A543NMS9"/>
<dbReference type="GO" id="GO:0005737">
    <property type="term" value="C:cytoplasm"/>
    <property type="evidence" value="ECO:0007669"/>
    <property type="project" value="UniProtKB-SubCell"/>
</dbReference>
<dbReference type="SUPFAM" id="SSF48179">
    <property type="entry name" value="6-phosphogluconate dehydrogenase C-terminal domain-like"/>
    <property type="match status" value="1"/>
</dbReference>
<dbReference type="GO" id="GO:0055129">
    <property type="term" value="P:L-proline biosynthetic process"/>
    <property type="evidence" value="ECO:0007669"/>
    <property type="project" value="UniProtKB-UniRule"/>
</dbReference>
<evidence type="ECO:0000313" key="13">
    <source>
        <dbReference type="Proteomes" id="UP000317422"/>
    </source>
</evidence>
<keyword evidence="3 5" id="KW-0560">Oxidoreductase</keyword>
<comment type="pathway">
    <text evidence="5 8">Amino-acid biosynthesis; L-proline biosynthesis; L-proline from L-glutamate 5-semialdehyde: step 1/1.</text>
</comment>
<keyword evidence="13" id="KW-1185">Reference proteome</keyword>
<feature type="binding site" evidence="7">
    <location>
        <begin position="106"/>
        <end position="109"/>
    </location>
    <ligand>
        <name>NADP(+)</name>
        <dbReference type="ChEBI" id="CHEBI:58349"/>
    </ligand>
</feature>
<dbReference type="Pfam" id="PF03807">
    <property type="entry name" value="F420_oxidored"/>
    <property type="match status" value="1"/>
</dbReference>
<keyword evidence="5 8" id="KW-0641">Proline biosynthesis</keyword>
<keyword evidence="5 8" id="KW-0028">Amino-acid biosynthesis</keyword>
<dbReference type="HAMAP" id="MF_01925">
    <property type="entry name" value="P5C_reductase"/>
    <property type="match status" value="1"/>
</dbReference>
<evidence type="ECO:0000256" key="7">
    <source>
        <dbReference type="PIRSR" id="PIRSR000193-1"/>
    </source>
</evidence>
<feature type="region of interest" description="Disordered" evidence="9">
    <location>
        <begin position="1"/>
        <end position="35"/>
    </location>
</feature>
<protein>
    <recommendedName>
        <fullName evidence="5 6">Pyrroline-5-carboxylate reductase</fullName>
        <shortName evidence="5">P5C reductase</shortName>
        <shortName evidence="5">P5CR</shortName>
        <ecNumber evidence="5 6">1.5.1.2</ecNumber>
    </recommendedName>
    <alternativeName>
        <fullName evidence="5">PCA reductase</fullName>
    </alternativeName>
</protein>
<evidence type="ECO:0000256" key="9">
    <source>
        <dbReference type="SAM" id="MobiDB-lite"/>
    </source>
</evidence>
<feature type="binding site" evidence="7">
    <location>
        <begin position="46"/>
        <end position="51"/>
    </location>
    <ligand>
        <name>NADP(+)</name>
        <dbReference type="ChEBI" id="CHEBI:58349"/>
    </ligand>
</feature>
<evidence type="ECO:0000256" key="1">
    <source>
        <dbReference type="ARBA" id="ARBA00005525"/>
    </source>
</evidence>
<evidence type="ECO:0000256" key="5">
    <source>
        <dbReference type="HAMAP-Rule" id="MF_01925"/>
    </source>
</evidence>
<keyword evidence="5" id="KW-0963">Cytoplasm</keyword>
<proteinExistence type="inferred from homology"/>
<evidence type="ECO:0000259" key="10">
    <source>
        <dbReference type="Pfam" id="PF03807"/>
    </source>
</evidence>
<dbReference type="Gene3D" id="3.40.50.720">
    <property type="entry name" value="NAD(P)-binding Rossmann-like Domain"/>
    <property type="match status" value="1"/>
</dbReference>
<dbReference type="Pfam" id="PF14748">
    <property type="entry name" value="P5CR_dimer"/>
    <property type="match status" value="1"/>
</dbReference>
<evidence type="ECO:0000256" key="6">
    <source>
        <dbReference type="NCBIfam" id="TIGR00112"/>
    </source>
</evidence>
<dbReference type="PANTHER" id="PTHR11645:SF0">
    <property type="entry name" value="PYRROLINE-5-CARBOXYLATE REDUCTASE 3"/>
    <property type="match status" value="1"/>
</dbReference>
<dbReference type="InterPro" id="IPR008927">
    <property type="entry name" value="6-PGluconate_DH-like_C_sf"/>
</dbReference>
<feature type="domain" description="Pyrroline-5-carboxylate reductase catalytic N-terminal" evidence="10">
    <location>
        <begin position="43"/>
        <end position="135"/>
    </location>
</feature>
<dbReference type="InterPro" id="IPR053790">
    <property type="entry name" value="P5CR-like_CS"/>
</dbReference>
<dbReference type="GO" id="GO:0004735">
    <property type="term" value="F:pyrroline-5-carboxylate reductase activity"/>
    <property type="evidence" value="ECO:0007669"/>
    <property type="project" value="UniProtKB-UniRule"/>
</dbReference>
<keyword evidence="2 5" id="KW-0521">NADP</keyword>